<sequence>MLLIHKNHETLSQAVAERVAKVVQDKPDAVICLPSGNTPLRLFEILVNQHEIGEIDFSRCTFVLLDEWLDMDGQDEGSCRYWIDKELLNPLGFQPEQIIAFDAKSGDLPGECERVNQKIKELGGFDLVVLGVGMNGHLALNEPGTPFDCYAHVSALDPMTAEVGQKYFTKQTPLTEGITLGLRHFLEARELIVMASGEAKAPVMKRALEGEVSEDFPASLVQKDEKILVMLDEAAAGN</sequence>
<reference evidence="3 4" key="1">
    <citation type="journal article" date="2014" name="Int. J. Syst. Evol. Microbiol.">
        <title>Complete genome sequence of Corynebacterium casei LMG S-19264T (=DSM 44701T), isolated from a smear-ripened cheese.</title>
        <authorList>
            <consortium name="US DOE Joint Genome Institute (JGI-PGF)"/>
            <person name="Walter F."/>
            <person name="Albersmeier A."/>
            <person name="Kalinowski J."/>
            <person name="Ruckert C."/>
        </authorList>
    </citation>
    <scope>NUCLEOTIDE SEQUENCE [LARGE SCALE GENOMIC DNA]</scope>
    <source>
        <strain evidence="3 4">KCTC 12866</strain>
    </source>
</reference>
<dbReference type="InterPro" id="IPR004547">
    <property type="entry name" value="Glucosamine6P_isomerase"/>
</dbReference>
<dbReference type="Gene3D" id="3.40.50.1360">
    <property type="match status" value="1"/>
</dbReference>
<dbReference type="Proteomes" id="UP000598271">
    <property type="component" value="Unassembled WGS sequence"/>
</dbReference>
<dbReference type="GO" id="GO:0005737">
    <property type="term" value="C:cytoplasm"/>
    <property type="evidence" value="ECO:0007669"/>
    <property type="project" value="TreeGrafter"/>
</dbReference>
<dbReference type="GO" id="GO:0042802">
    <property type="term" value="F:identical protein binding"/>
    <property type="evidence" value="ECO:0007669"/>
    <property type="project" value="TreeGrafter"/>
</dbReference>
<dbReference type="PANTHER" id="PTHR11280">
    <property type="entry name" value="GLUCOSAMINE-6-PHOSPHATE ISOMERASE"/>
    <property type="match status" value="1"/>
</dbReference>
<evidence type="ECO:0000256" key="1">
    <source>
        <dbReference type="ARBA" id="ARBA00022801"/>
    </source>
</evidence>
<gene>
    <name evidence="3" type="ORF">GCM10007390_27810</name>
</gene>
<accession>A0A8J3D4K0</accession>
<comment type="caution">
    <text evidence="3">The sequence shown here is derived from an EMBL/GenBank/DDBJ whole genome shotgun (WGS) entry which is preliminary data.</text>
</comment>
<dbReference type="GO" id="GO:0006046">
    <property type="term" value="P:N-acetylglucosamine catabolic process"/>
    <property type="evidence" value="ECO:0007669"/>
    <property type="project" value="TreeGrafter"/>
</dbReference>
<dbReference type="RefSeq" id="WP_189565062.1">
    <property type="nucleotide sequence ID" value="NZ_BMXF01000002.1"/>
</dbReference>
<dbReference type="GO" id="GO:0006043">
    <property type="term" value="P:glucosamine catabolic process"/>
    <property type="evidence" value="ECO:0007669"/>
    <property type="project" value="TreeGrafter"/>
</dbReference>
<dbReference type="AlphaFoldDB" id="A0A8J3D4K0"/>
<protein>
    <submittedName>
        <fullName evidence="3">Glucosamine-6-phosphate deaminase</fullName>
    </submittedName>
</protein>
<evidence type="ECO:0000313" key="4">
    <source>
        <dbReference type="Proteomes" id="UP000598271"/>
    </source>
</evidence>
<dbReference type="Pfam" id="PF01182">
    <property type="entry name" value="Glucosamine_iso"/>
    <property type="match status" value="1"/>
</dbReference>
<dbReference type="InterPro" id="IPR037171">
    <property type="entry name" value="NagB/RpiA_transferase-like"/>
</dbReference>
<keyword evidence="1" id="KW-0378">Hydrolase</keyword>
<dbReference type="GO" id="GO:0019262">
    <property type="term" value="P:N-acetylneuraminate catabolic process"/>
    <property type="evidence" value="ECO:0007669"/>
    <property type="project" value="TreeGrafter"/>
</dbReference>
<evidence type="ECO:0000313" key="3">
    <source>
        <dbReference type="EMBL" id="GHB72195.1"/>
    </source>
</evidence>
<feature type="domain" description="Glucosamine/galactosamine-6-phosphate isomerase" evidence="2">
    <location>
        <begin position="10"/>
        <end position="226"/>
    </location>
</feature>
<dbReference type="InterPro" id="IPR006148">
    <property type="entry name" value="Glc/Gal-6P_isomerase"/>
</dbReference>
<dbReference type="CDD" id="cd01399">
    <property type="entry name" value="GlcN6P_deaminase"/>
    <property type="match status" value="1"/>
</dbReference>
<proteinExistence type="predicted"/>
<dbReference type="GO" id="GO:0004342">
    <property type="term" value="F:glucosamine-6-phosphate deaminase activity"/>
    <property type="evidence" value="ECO:0007669"/>
    <property type="project" value="InterPro"/>
</dbReference>
<keyword evidence="4" id="KW-1185">Reference proteome</keyword>
<dbReference type="SUPFAM" id="SSF100950">
    <property type="entry name" value="NagB/RpiA/CoA transferase-like"/>
    <property type="match status" value="1"/>
</dbReference>
<dbReference type="GO" id="GO:0005975">
    <property type="term" value="P:carbohydrate metabolic process"/>
    <property type="evidence" value="ECO:0007669"/>
    <property type="project" value="InterPro"/>
</dbReference>
<dbReference type="PANTHER" id="PTHR11280:SF5">
    <property type="entry name" value="GLUCOSAMINE-6-PHOSPHATE ISOMERASE"/>
    <property type="match status" value="1"/>
</dbReference>
<evidence type="ECO:0000259" key="2">
    <source>
        <dbReference type="Pfam" id="PF01182"/>
    </source>
</evidence>
<name>A0A8J3D4K0_9BACT</name>
<organism evidence="3 4">
    <name type="scientific">Persicitalea jodogahamensis</name>
    <dbReference type="NCBI Taxonomy" id="402147"/>
    <lineage>
        <taxon>Bacteria</taxon>
        <taxon>Pseudomonadati</taxon>
        <taxon>Bacteroidota</taxon>
        <taxon>Cytophagia</taxon>
        <taxon>Cytophagales</taxon>
        <taxon>Spirosomataceae</taxon>
        <taxon>Persicitalea</taxon>
    </lineage>
</organism>
<dbReference type="EMBL" id="BMXF01000002">
    <property type="protein sequence ID" value="GHB72195.1"/>
    <property type="molecule type" value="Genomic_DNA"/>
</dbReference>